<dbReference type="PIRSF" id="PIRSF001439">
    <property type="entry name" value="CryM"/>
    <property type="match status" value="1"/>
</dbReference>
<dbReference type="PANTHER" id="PTHR13812">
    <property type="entry name" value="KETIMINE REDUCTASE MU-CRYSTALLIN"/>
    <property type="match status" value="1"/>
</dbReference>
<dbReference type="Gene3D" id="3.30.1780.10">
    <property type="entry name" value="ornithine cyclodeaminase, domain 1"/>
    <property type="match status" value="1"/>
</dbReference>
<accession>A0A211ZV65</accession>
<dbReference type="InterPro" id="IPR003462">
    <property type="entry name" value="ODC_Mu_crystall"/>
</dbReference>
<reference evidence="2" key="1">
    <citation type="submission" date="2017-05" db="EMBL/GenBank/DDBJ databases">
        <authorList>
            <person name="Macchi M."/>
            <person name="Festa S."/>
            <person name="Coppotelli B.M."/>
            <person name="Morelli I.S."/>
        </authorList>
    </citation>
    <scope>NUCLEOTIDE SEQUENCE [LARGE SCALE GENOMIC DNA]</scope>
    <source>
        <strain evidence="2">I</strain>
    </source>
</reference>
<dbReference type="OrthoDB" id="9785971at2"/>
<dbReference type="InterPro" id="IPR023401">
    <property type="entry name" value="ODC_N"/>
</dbReference>
<dbReference type="SUPFAM" id="SSF51735">
    <property type="entry name" value="NAD(P)-binding Rossmann-fold domains"/>
    <property type="match status" value="1"/>
</dbReference>
<organism evidence="1 2">
    <name type="scientific">Inquilinus limosus</name>
    <dbReference type="NCBI Taxonomy" id="171674"/>
    <lineage>
        <taxon>Bacteria</taxon>
        <taxon>Pseudomonadati</taxon>
        <taxon>Pseudomonadota</taxon>
        <taxon>Alphaproteobacteria</taxon>
        <taxon>Rhodospirillales</taxon>
        <taxon>Rhodospirillaceae</taxon>
        <taxon>Inquilinus</taxon>
    </lineage>
</organism>
<dbReference type="Proteomes" id="UP000196655">
    <property type="component" value="Unassembled WGS sequence"/>
</dbReference>
<dbReference type="InterPro" id="IPR036291">
    <property type="entry name" value="NAD(P)-bd_dom_sf"/>
</dbReference>
<evidence type="ECO:0000313" key="1">
    <source>
        <dbReference type="EMBL" id="OWJ69104.1"/>
    </source>
</evidence>
<comment type="caution">
    <text evidence="1">The sequence shown here is derived from an EMBL/GenBank/DDBJ whole genome shotgun (WGS) entry which is preliminary data.</text>
</comment>
<gene>
    <name evidence="1" type="ORF">BWR60_00765</name>
</gene>
<dbReference type="RefSeq" id="WP_088149092.1">
    <property type="nucleotide sequence ID" value="NZ_NHON01000001.1"/>
</dbReference>
<protein>
    <submittedName>
        <fullName evidence="1">Ornithine cyclodeaminase</fullName>
    </submittedName>
</protein>
<sequence length="341" mass="35919">MAEVELRHLSRRDVIALGGGDIARAVEDVTEVLRLMRAGEAAMPAETAVALAGSEQAKAYALAARVGGRFGAAGVKWTAHRPPARDGAPQILSLTLVNDLATGRPRGLVESALLTATRTAAVSALALRTMAPRPPRRVAVLGAGVQARAHLAMLAALFPAVEEVTVWNRSPDRRKALVAAISPAAPWPIRLADDPAQIAAGDADAILACTAAPQPILGRGAVRPGRILLQIGYHEVGFDAIDEADAVVVDLWDDFARSSAKSLFQMHRAGRFPAERVAADLATAVLDGWRPAPDAAVYMSSFGLNVFDIALAARVLARAEAEDIGRTLPMSGDERGGWPWP</sequence>
<dbReference type="Gene3D" id="3.40.50.720">
    <property type="entry name" value="NAD(P)-binding Rossmann-like Domain"/>
    <property type="match status" value="1"/>
</dbReference>
<dbReference type="EMBL" id="NHON01000001">
    <property type="protein sequence ID" value="OWJ69104.1"/>
    <property type="molecule type" value="Genomic_DNA"/>
</dbReference>
<proteinExistence type="predicted"/>
<dbReference type="Pfam" id="PF02423">
    <property type="entry name" value="OCD_Mu_crystall"/>
    <property type="match status" value="1"/>
</dbReference>
<evidence type="ECO:0000313" key="2">
    <source>
        <dbReference type="Proteomes" id="UP000196655"/>
    </source>
</evidence>
<dbReference type="GO" id="GO:0005737">
    <property type="term" value="C:cytoplasm"/>
    <property type="evidence" value="ECO:0007669"/>
    <property type="project" value="TreeGrafter"/>
</dbReference>
<dbReference type="AlphaFoldDB" id="A0A211ZV65"/>
<dbReference type="PANTHER" id="PTHR13812:SF19">
    <property type="entry name" value="KETIMINE REDUCTASE MU-CRYSTALLIN"/>
    <property type="match status" value="1"/>
</dbReference>
<name>A0A211ZV65_9PROT</name>
<keyword evidence="2" id="KW-1185">Reference proteome</keyword>